<protein>
    <submittedName>
        <fullName evidence="2">Uncharacterized protein</fullName>
    </submittedName>
</protein>
<dbReference type="AlphaFoldDB" id="A0A081NER1"/>
<evidence type="ECO:0000313" key="2">
    <source>
        <dbReference type="EMBL" id="KEQ16934.1"/>
    </source>
</evidence>
<feature type="compositionally biased region" description="Acidic residues" evidence="1">
    <location>
        <begin position="43"/>
        <end position="52"/>
    </location>
</feature>
<organism evidence="2 3">
    <name type="scientific">Endozoicomonas numazuensis</name>
    <dbReference type="NCBI Taxonomy" id="1137799"/>
    <lineage>
        <taxon>Bacteria</taxon>
        <taxon>Pseudomonadati</taxon>
        <taxon>Pseudomonadota</taxon>
        <taxon>Gammaproteobacteria</taxon>
        <taxon>Oceanospirillales</taxon>
        <taxon>Endozoicomonadaceae</taxon>
        <taxon>Endozoicomonas</taxon>
    </lineage>
</organism>
<dbReference type="Proteomes" id="UP000028073">
    <property type="component" value="Unassembled WGS sequence"/>
</dbReference>
<name>A0A081NER1_9GAMM</name>
<feature type="region of interest" description="Disordered" evidence="1">
    <location>
        <begin position="43"/>
        <end position="93"/>
    </location>
</feature>
<dbReference type="STRING" id="1137799.GZ78_20070"/>
<evidence type="ECO:0000256" key="1">
    <source>
        <dbReference type="SAM" id="MobiDB-lite"/>
    </source>
</evidence>
<comment type="caution">
    <text evidence="2">The sequence shown here is derived from an EMBL/GenBank/DDBJ whole genome shotgun (WGS) entry which is preliminary data.</text>
</comment>
<dbReference type="EMBL" id="JOKH01000004">
    <property type="protein sequence ID" value="KEQ16934.1"/>
    <property type="molecule type" value="Genomic_DNA"/>
</dbReference>
<gene>
    <name evidence="2" type="ORF">GZ78_20070</name>
</gene>
<reference evidence="2 3" key="1">
    <citation type="submission" date="2014-06" db="EMBL/GenBank/DDBJ databases">
        <title>Whole Genome Sequences of Three Symbiotic Endozoicomonas Bacteria.</title>
        <authorList>
            <person name="Neave M.J."/>
            <person name="Apprill A."/>
            <person name="Voolstra C.R."/>
        </authorList>
    </citation>
    <scope>NUCLEOTIDE SEQUENCE [LARGE SCALE GENOMIC DNA]</scope>
    <source>
        <strain evidence="2 3">DSM 25634</strain>
    </source>
</reference>
<sequence length="237" mass="25521">MKGDGYKLLALWVEEVLSTKHVTPDWKKVQSIEVVDGVGLEEEPFEDDEGSEVADSPVIEASVGEKRKRKRKAGQADAVKKSKLNPLQTGPGGAGQDFEGYRIFGLSCISSSVPSFLAVTLCDNCGAEKVEPLQEVKVPPSSNVAQMVDQSTQTQVQTLPSVPSSSTPHVDGGQISVQELVSSLTRFQQQASLTGGGWKALLVDHLQENLQACLLVALTKRMTDATKDLVKQSESKK</sequence>
<accession>A0A081NER1</accession>
<proteinExistence type="predicted"/>
<evidence type="ECO:0000313" key="3">
    <source>
        <dbReference type="Proteomes" id="UP000028073"/>
    </source>
</evidence>
<keyword evidence="3" id="KW-1185">Reference proteome</keyword>